<dbReference type="Proteomes" id="UP000663853">
    <property type="component" value="Unassembled WGS sequence"/>
</dbReference>
<name>A0A8H3DKX2_9AGAM</name>
<dbReference type="AlphaFoldDB" id="A0A8H3DKX2"/>
<dbReference type="EMBL" id="CAJMXA010004136">
    <property type="protein sequence ID" value="CAE6535590.1"/>
    <property type="molecule type" value="Genomic_DNA"/>
</dbReference>
<proteinExistence type="predicted"/>
<protein>
    <submittedName>
        <fullName evidence="2">Uncharacterized protein</fullName>
    </submittedName>
</protein>
<organism evidence="2 4">
    <name type="scientific">Rhizoctonia solani</name>
    <dbReference type="NCBI Taxonomy" id="456999"/>
    <lineage>
        <taxon>Eukaryota</taxon>
        <taxon>Fungi</taxon>
        <taxon>Dikarya</taxon>
        <taxon>Basidiomycota</taxon>
        <taxon>Agaricomycotina</taxon>
        <taxon>Agaricomycetes</taxon>
        <taxon>Cantharellales</taxon>
        <taxon>Ceratobasidiaceae</taxon>
        <taxon>Rhizoctonia</taxon>
    </lineage>
</organism>
<evidence type="ECO:0000256" key="1">
    <source>
        <dbReference type="SAM" id="SignalP"/>
    </source>
</evidence>
<evidence type="ECO:0000313" key="4">
    <source>
        <dbReference type="Proteomes" id="UP000663853"/>
    </source>
</evidence>
<keyword evidence="1" id="KW-0732">Signal</keyword>
<accession>A0A8H3DKX2</accession>
<feature type="signal peptide" evidence="1">
    <location>
        <begin position="1"/>
        <end position="25"/>
    </location>
</feature>
<reference evidence="2" key="1">
    <citation type="submission" date="2021-01" db="EMBL/GenBank/DDBJ databases">
        <authorList>
            <person name="Kaushik A."/>
        </authorList>
    </citation>
    <scope>NUCLEOTIDE SEQUENCE</scope>
    <source>
        <strain evidence="2">AG6-10EEA</strain>
    </source>
</reference>
<comment type="caution">
    <text evidence="2">The sequence shown here is derived from an EMBL/GenBank/DDBJ whole genome shotgun (WGS) entry which is preliminary data.</text>
</comment>
<dbReference type="EMBL" id="CAJMXA010004136">
    <property type="protein sequence ID" value="CAE6535591.1"/>
    <property type="molecule type" value="Genomic_DNA"/>
</dbReference>
<gene>
    <name evidence="2" type="ORF">RDB_LOCUS177934</name>
    <name evidence="3" type="ORF">RDB_LOCUS177935</name>
</gene>
<sequence>MHLPIRSISFAALLSVGFLSVQVTANPVPAESRAIPVVLEVLNAILTYMGIGLFEWEKLEKKPWDTKSGTCVMEVKSAKGGNCVAAASPAGEAAYTTYKDWNVCYLNGQQYFTFPDAPGRSSVGRVMIEYTGKDCGFNDNGGVLTQGLCKPRITFYDHPKPLTLDMWRSTGNENDKDNLCHHEIYDNYWDSWKCGVPCRAK</sequence>
<feature type="chain" id="PRO_5036265484" evidence="1">
    <location>
        <begin position="26"/>
        <end position="201"/>
    </location>
</feature>
<evidence type="ECO:0000313" key="2">
    <source>
        <dbReference type="EMBL" id="CAE6535590.1"/>
    </source>
</evidence>
<evidence type="ECO:0000313" key="3">
    <source>
        <dbReference type="EMBL" id="CAE6535591.1"/>
    </source>
</evidence>